<evidence type="ECO:0000256" key="1">
    <source>
        <dbReference type="SAM" id="MobiDB-lite"/>
    </source>
</evidence>
<proteinExistence type="predicted"/>
<reference evidence="2" key="1">
    <citation type="submission" date="2024-01" db="EMBL/GenBank/DDBJ databases">
        <authorList>
            <person name="Webb A."/>
        </authorList>
    </citation>
    <scope>NUCLEOTIDE SEQUENCE</scope>
    <source>
        <strain evidence="2">Pm1</strain>
    </source>
</reference>
<feature type="region of interest" description="Disordered" evidence="1">
    <location>
        <begin position="133"/>
        <end position="166"/>
    </location>
</feature>
<dbReference type="Proteomes" id="UP001162060">
    <property type="component" value="Unassembled WGS sequence"/>
</dbReference>
<evidence type="ECO:0000313" key="3">
    <source>
        <dbReference type="Proteomes" id="UP001162060"/>
    </source>
</evidence>
<dbReference type="AlphaFoldDB" id="A0AAV1VN59"/>
<accession>A0AAV1VN59</accession>
<protein>
    <submittedName>
        <fullName evidence="2">Uncharacterized protein</fullName>
    </submittedName>
</protein>
<dbReference type="EMBL" id="CAKLBY020000380">
    <property type="protein sequence ID" value="CAK7947702.1"/>
    <property type="molecule type" value="Genomic_DNA"/>
</dbReference>
<comment type="caution">
    <text evidence="2">The sequence shown here is derived from an EMBL/GenBank/DDBJ whole genome shotgun (WGS) entry which is preliminary data.</text>
</comment>
<gene>
    <name evidence="2" type="ORF">PM001_LOCUS32852</name>
</gene>
<sequence>MFTRTRHLDAREYHLKKLKKLKKLLSSDPVLKTIKPKLTGSLRGPITVPKPTSNVLEALRRLINLLTEAGFTAGTFYAQTLIESNHDRVIATGQSLFKMLSPLLGIRDPGDNPTPPICTSDQRITPRITMDQVPTPINDSHKGEHTGSSRYALAESEENSNNSFEI</sequence>
<organism evidence="2 3">
    <name type="scientific">Peronospora matthiolae</name>
    <dbReference type="NCBI Taxonomy" id="2874970"/>
    <lineage>
        <taxon>Eukaryota</taxon>
        <taxon>Sar</taxon>
        <taxon>Stramenopiles</taxon>
        <taxon>Oomycota</taxon>
        <taxon>Peronosporomycetes</taxon>
        <taxon>Peronosporales</taxon>
        <taxon>Peronosporaceae</taxon>
        <taxon>Peronospora</taxon>
    </lineage>
</organism>
<evidence type="ECO:0000313" key="2">
    <source>
        <dbReference type="EMBL" id="CAK7947702.1"/>
    </source>
</evidence>
<name>A0AAV1VN59_9STRA</name>